<evidence type="ECO:0000256" key="7">
    <source>
        <dbReference type="ARBA" id="ARBA00023170"/>
    </source>
</evidence>
<keyword evidence="6" id="KW-0804">Transcription</keyword>
<keyword evidence="8" id="KW-0539">Nucleus</keyword>
<dbReference type="InterPro" id="IPR013088">
    <property type="entry name" value="Znf_NHR/GATA"/>
</dbReference>
<evidence type="ECO:0000256" key="2">
    <source>
        <dbReference type="ARBA" id="ARBA00022771"/>
    </source>
</evidence>
<name>A0A7R9QL69_9ACAR</name>
<gene>
    <name evidence="11" type="ORF">ONB1V03_LOCUS6712</name>
</gene>
<keyword evidence="12" id="KW-1185">Reference proteome</keyword>
<proteinExistence type="predicted"/>
<dbReference type="SUPFAM" id="SSF57716">
    <property type="entry name" value="Glucocorticoid receptor-like (DNA-binding domain)"/>
    <property type="match status" value="1"/>
</dbReference>
<dbReference type="SMART" id="SM00399">
    <property type="entry name" value="ZnF_C4"/>
    <property type="match status" value="1"/>
</dbReference>
<keyword evidence="5" id="KW-0238">DNA-binding</keyword>
<dbReference type="PRINTS" id="PR00047">
    <property type="entry name" value="STROIDFINGER"/>
</dbReference>
<dbReference type="GO" id="GO:0000978">
    <property type="term" value="F:RNA polymerase II cis-regulatory region sequence-specific DNA binding"/>
    <property type="evidence" value="ECO:0007669"/>
    <property type="project" value="TreeGrafter"/>
</dbReference>
<protein>
    <recommendedName>
        <fullName evidence="13">Nuclear receptor domain-containing protein</fullName>
    </recommendedName>
</protein>
<dbReference type="InterPro" id="IPR035500">
    <property type="entry name" value="NHR-like_dom_sf"/>
</dbReference>
<keyword evidence="2" id="KW-0863">Zinc-finger</keyword>
<evidence type="ECO:0000259" key="10">
    <source>
        <dbReference type="PROSITE" id="PS51843"/>
    </source>
</evidence>
<keyword evidence="4" id="KW-0805">Transcription regulation</keyword>
<feature type="non-terminal residue" evidence="11">
    <location>
        <position position="267"/>
    </location>
</feature>
<evidence type="ECO:0000313" key="12">
    <source>
        <dbReference type="Proteomes" id="UP000728032"/>
    </source>
</evidence>
<dbReference type="PANTHER" id="PTHR24082">
    <property type="entry name" value="NUCLEAR HORMONE RECEPTOR"/>
    <property type="match status" value="1"/>
</dbReference>
<feature type="domain" description="NR LBD" evidence="10">
    <location>
        <begin position="157"/>
        <end position="267"/>
    </location>
</feature>
<dbReference type="InterPro" id="IPR050234">
    <property type="entry name" value="Nuclear_hormone_rcpt_NR1"/>
</dbReference>
<dbReference type="GO" id="GO:0045944">
    <property type="term" value="P:positive regulation of transcription by RNA polymerase II"/>
    <property type="evidence" value="ECO:0007669"/>
    <property type="project" value="TreeGrafter"/>
</dbReference>
<dbReference type="Proteomes" id="UP000728032">
    <property type="component" value="Unassembled WGS sequence"/>
</dbReference>
<dbReference type="SUPFAM" id="SSF48508">
    <property type="entry name" value="Nuclear receptor ligand-binding domain"/>
    <property type="match status" value="1"/>
</dbReference>
<evidence type="ECO:0000259" key="9">
    <source>
        <dbReference type="PROSITE" id="PS51030"/>
    </source>
</evidence>
<evidence type="ECO:0000256" key="8">
    <source>
        <dbReference type="ARBA" id="ARBA00023242"/>
    </source>
</evidence>
<feature type="domain" description="Nuclear receptor" evidence="9">
    <location>
        <begin position="5"/>
        <end position="81"/>
    </location>
</feature>
<keyword evidence="7" id="KW-0675">Receptor</keyword>
<evidence type="ECO:0000313" key="11">
    <source>
        <dbReference type="EMBL" id="CAD7648350.1"/>
    </source>
</evidence>
<evidence type="ECO:0000256" key="1">
    <source>
        <dbReference type="ARBA" id="ARBA00022723"/>
    </source>
</evidence>
<evidence type="ECO:0000256" key="3">
    <source>
        <dbReference type="ARBA" id="ARBA00022833"/>
    </source>
</evidence>
<evidence type="ECO:0008006" key="13">
    <source>
        <dbReference type="Google" id="ProtNLM"/>
    </source>
</evidence>
<dbReference type="PANTHER" id="PTHR24082:SF283">
    <property type="entry name" value="NUCLEAR HORMONE RECEPTOR HR96"/>
    <property type="match status" value="1"/>
</dbReference>
<dbReference type="GO" id="GO:0030154">
    <property type="term" value="P:cell differentiation"/>
    <property type="evidence" value="ECO:0007669"/>
    <property type="project" value="TreeGrafter"/>
</dbReference>
<dbReference type="EMBL" id="CAJPVJ010003128">
    <property type="protein sequence ID" value="CAG2167200.1"/>
    <property type="molecule type" value="Genomic_DNA"/>
</dbReference>
<dbReference type="PROSITE" id="PS00031">
    <property type="entry name" value="NUCLEAR_REC_DBD_1"/>
    <property type="match status" value="1"/>
</dbReference>
<accession>A0A7R9QL69</accession>
<keyword evidence="1" id="KW-0479">Metal-binding</keyword>
<dbReference type="EMBL" id="OC917953">
    <property type="protein sequence ID" value="CAD7648350.1"/>
    <property type="molecule type" value="Genomic_DNA"/>
</dbReference>
<dbReference type="GO" id="GO:0000122">
    <property type="term" value="P:negative regulation of transcription by RNA polymerase II"/>
    <property type="evidence" value="ECO:0007669"/>
    <property type="project" value="TreeGrafter"/>
</dbReference>
<dbReference type="InterPro" id="IPR001628">
    <property type="entry name" value="Znf_hrmn_rcpt"/>
</dbReference>
<dbReference type="InterPro" id="IPR000536">
    <property type="entry name" value="Nucl_hrmn_rcpt_lig-bd"/>
</dbReference>
<evidence type="ECO:0000256" key="4">
    <source>
        <dbReference type="ARBA" id="ARBA00023015"/>
    </source>
</evidence>
<keyword evidence="3" id="KW-0862">Zinc</keyword>
<evidence type="ECO:0000256" key="6">
    <source>
        <dbReference type="ARBA" id="ARBA00023163"/>
    </source>
</evidence>
<dbReference type="Gene3D" id="1.10.565.10">
    <property type="entry name" value="Retinoid X Receptor"/>
    <property type="match status" value="1"/>
</dbReference>
<dbReference type="OrthoDB" id="5852676at2759"/>
<organism evidence="11">
    <name type="scientific">Oppiella nova</name>
    <dbReference type="NCBI Taxonomy" id="334625"/>
    <lineage>
        <taxon>Eukaryota</taxon>
        <taxon>Metazoa</taxon>
        <taxon>Ecdysozoa</taxon>
        <taxon>Arthropoda</taxon>
        <taxon>Chelicerata</taxon>
        <taxon>Arachnida</taxon>
        <taxon>Acari</taxon>
        <taxon>Acariformes</taxon>
        <taxon>Sarcoptiformes</taxon>
        <taxon>Oribatida</taxon>
        <taxon>Brachypylina</taxon>
        <taxon>Oppioidea</taxon>
        <taxon>Oppiidae</taxon>
        <taxon>Oppiella</taxon>
    </lineage>
</organism>
<dbReference type="Pfam" id="PF00105">
    <property type="entry name" value="zf-C4"/>
    <property type="match status" value="1"/>
</dbReference>
<evidence type="ECO:0000256" key="5">
    <source>
        <dbReference type="ARBA" id="ARBA00023125"/>
    </source>
</evidence>
<dbReference type="GO" id="GO:0008270">
    <property type="term" value="F:zinc ion binding"/>
    <property type="evidence" value="ECO:0007669"/>
    <property type="project" value="UniProtKB-KW"/>
</dbReference>
<sequence>MDLGDKLCMICGGSKLVRRYFGAITCDSCKSFFRRMALKNIQLKCSTDGKCNITANPRKLCQKCRLEKCLAVGMRKEFIKDVKQNEMRKQLIRESKLKQQNCIHYSNTNTEPNEQNMQIESYVTNSDNNNNLIQDSFPLAILPMFQEITDYHGLNQSHCDRILQLFKASSIIDYPLSTNVVEISDRNTVFSLNELNVTGGEQHVRNIVKLIKGLNGFQNICQHDQLLLVQHGCLDLIILRFMKYFNQDTESYIFPMGTGISLSVPLK</sequence>
<dbReference type="PROSITE" id="PS51843">
    <property type="entry name" value="NR_LBD"/>
    <property type="match status" value="1"/>
</dbReference>
<dbReference type="AlphaFoldDB" id="A0A7R9QL69"/>
<dbReference type="GO" id="GO:0004879">
    <property type="term" value="F:nuclear receptor activity"/>
    <property type="evidence" value="ECO:0007669"/>
    <property type="project" value="TreeGrafter"/>
</dbReference>
<dbReference type="PROSITE" id="PS51030">
    <property type="entry name" value="NUCLEAR_REC_DBD_2"/>
    <property type="match status" value="1"/>
</dbReference>
<reference evidence="11" key="1">
    <citation type="submission" date="2020-11" db="EMBL/GenBank/DDBJ databases">
        <authorList>
            <person name="Tran Van P."/>
        </authorList>
    </citation>
    <scope>NUCLEOTIDE SEQUENCE</scope>
</reference>
<dbReference type="Gene3D" id="3.30.50.10">
    <property type="entry name" value="Erythroid Transcription Factor GATA-1, subunit A"/>
    <property type="match status" value="1"/>
</dbReference>